<keyword evidence="5" id="KW-0963">Cytoplasm</keyword>
<dbReference type="InterPro" id="IPR036523">
    <property type="entry name" value="SurE-like_sf"/>
</dbReference>
<protein>
    <recommendedName>
        <fullName evidence="5">5'-nucleotidase SurE</fullName>
        <ecNumber evidence="5">3.1.3.5</ecNumber>
    </recommendedName>
    <alternativeName>
        <fullName evidence="5">Nucleoside 5'-monophosphate phosphohydrolase</fullName>
    </alternativeName>
</protein>
<comment type="function">
    <text evidence="5">Nucleotidase that shows phosphatase activity on nucleoside 5'-monophosphates.</text>
</comment>
<dbReference type="PANTHER" id="PTHR30457:SF0">
    <property type="entry name" value="PHOSPHATASE, PUTATIVE (AFU_ORTHOLOGUE AFUA_4G01070)-RELATED"/>
    <property type="match status" value="1"/>
</dbReference>
<proteinExistence type="inferred from homology"/>
<dbReference type="AlphaFoldDB" id="A0A0K1NHD7"/>
<dbReference type="RefSeq" id="WP_025078035.1">
    <property type="nucleotide sequence ID" value="NZ_BAKO01000007.1"/>
</dbReference>
<evidence type="ECO:0000256" key="2">
    <source>
        <dbReference type="ARBA" id="ARBA00011062"/>
    </source>
</evidence>
<dbReference type="Gene3D" id="3.40.1210.10">
    <property type="entry name" value="Survival protein SurE-like phosphatase/nucleotidase"/>
    <property type="match status" value="1"/>
</dbReference>
<keyword evidence="5" id="KW-0547">Nucleotide-binding</keyword>
<dbReference type="EMBL" id="CP072370">
    <property type="protein sequence ID" value="QUB87399.1"/>
    <property type="molecule type" value="Genomic_DNA"/>
</dbReference>
<dbReference type="HAMAP" id="MF_00060">
    <property type="entry name" value="SurE"/>
    <property type="match status" value="1"/>
</dbReference>
<dbReference type="GO" id="GO:0046872">
    <property type="term" value="F:metal ion binding"/>
    <property type="evidence" value="ECO:0007669"/>
    <property type="project" value="UniProtKB-UniRule"/>
</dbReference>
<reference evidence="8 10" key="2">
    <citation type="submission" date="2021-03" db="EMBL/GenBank/DDBJ databases">
        <title>Human Oral Microbial Genomes.</title>
        <authorList>
            <person name="Johnston C.D."/>
            <person name="Chen T."/>
            <person name="Dewhirst F.E."/>
        </authorList>
    </citation>
    <scope>NUCLEOTIDE SEQUENCE [LARGE SCALE GENOMIC DNA]</scope>
    <source>
        <strain evidence="8 10">W1435</strain>
    </source>
</reference>
<reference evidence="7 9" key="1">
    <citation type="submission" date="2015-07" db="EMBL/GenBank/DDBJ databases">
        <authorList>
            <person name="Noorani M."/>
        </authorList>
    </citation>
    <scope>NUCLEOTIDE SEQUENCE [LARGE SCALE GENOMIC DNA]</scope>
    <source>
        <strain evidence="7 9">W1435</strain>
    </source>
</reference>
<evidence type="ECO:0000256" key="5">
    <source>
        <dbReference type="HAMAP-Rule" id="MF_00060"/>
    </source>
</evidence>
<evidence type="ECO:0000256" key="3">
    <source>
        <dbReference type="ARBA" id="ARBA00022723"/>
    </source>
</evidence>
<evidence type="ECO:0000256" key="1">
    <source>
        <dbReference type="ARBA" id="ARBA00000815"/>
    </source>
</evidence>
<dbReference type="KEGG" id="pfus:ADJ77_00860"/>
<feature type="binding site" evidence="5">
    <location>
        <position position="101"/>
    </location>
    <ligand>
        <name>a divalent metal cation</name>
        <dbReference type="ChEBI" id="CHEBI:60240"/>
    </ligand>
</feature>
<evidence type="ECO:0000313" key="10">
    <source>
        <dbReference type="Proteomes" id="UP000682005"/>
    </source>
</evidence>
<dbReference type="NCBIfam" id="NF001492">
    <property type="entry name" value="PRK00346.2-2"/>
    <property type="match status" value="1"/>
</dbReference>
<dbReference type="InterPro" id="IPR030048">
    <property type="entry name" value="SurE"/>
</dbReference>
<keyword evidence="3 5" id="KW-0479">Metal-binding</keyword>
<comment type="cofactor">
    <cofactor evidence="5">
        <name>a divalent metal cation</name>
        <dbReference type="ChEBI" id="CHEBI:60240"/>
    </cofactor>
    <text evidence="5">Binds 1 divalent metal cation per subunit.</text>
</comment>
<keyword evidence="4 5" id="KW-0378">Hydrolase</keyword>
<feature type="binding site" evidence="5">
    <location>
        <position position="44"/>
    </location>
    <ligand>
        <name>a divalent metal cation</name>
        <dbReference type="ChEBI" id="CHEBI:60240"/>
    </ligand>
</feature>
<comment type="similarity">
    <text evidence="2 5">Belongs to the SurE nucleotidase family.</text>
</comment>
<dbReference type="NCBIfam" id="TIGR00087">
    <property type="entry name" value="surE"/>
    <property type="match status" value="1"/>
</dbReference>
<dbReference type="EMBL" id="CP012074">
    <property type="protein sequence ID" value="AKU68450.1"/>
    <property type="molecule type" value="Genomic_DNA"/>
</dbReference>
<dbReference type="Proteomes" id="UP000060345">
    <property type="component" value="Chromosome 1"/>
</dbReference>
<evidence type="ECO:0000313" key="7">
    <source>
        <dbReference type="EMBL" id="AKU68450.1"/>
    </source>
</evidence>
<feature type="binding site" evidence="5">
    <location>
        <position position="14"/>
    </location>
    <ligand>
        <name>a divalent metal cation</name>
        <dbReference type="ChEBI" id="CHEBI:60240"/>
    </ligand>
</feature>
<dbReference type="GO" id="GO:0005737">
    <property type="term" value="C:cytoplasm"/>
    <property type="evidence" value="ECO:0007669"/>
    <property type="project" value="UniProtKB-SubCell"/>
</dbReference>
<evidence type="ECO:0000256" key="4">
    <source>
        <dbReference type="ARBA" id="ARBA00022801"/>
    </source>
</evidence>
<evidence type="ECO:0000313" key="9">
    <source>
        <dbReference type="Proteomes" id="UP000060345"/>
    </source>
</evidence>
<feature type="binding site" evidence="5">
    <location>
        <position position="13"/>
    </location>
    <ligand>
        <name>a divalent metal cation</name>
        <dbReference type="ChEBI" id="CHEBI:60240"/>
    </ligand>
</feature>
<organism evidence="7 9">
    <name type="scientific">Prevotella fusca JCM 17724</name>
    <dbReference type="NCBI Taxonomy" id="1236517"/>
    <lineage>
        <taxon>Bacteria</taxon>
        <taxon>Pseudomonadati</taxon>
        <taxon>Bacteroidota</taxon>
        <taxon>Bacteroidia</taxon>
        <taxon>Bacteroidales</taxon>
        <taxon>Prevotellaceae</taxon>
        <taxon>Prevotella</taxon>
    </lineage>
</organism>
<comment type="catalytic activity">
    <reaction evidence="1 5">
        <text>a ribonucleoside 5'-phosphate + H2O = a ribonucleoside + phosphate</text>
        <dbReference type="Rhea" id="RHEA:12484"/>
        <dbReference type="ChEBI" id="CHEBI:15377"/>
        <dbReference type="ChEBI" id="CHEBI:18254"/>
        <dbReference type="ChEBI" id="CHEBI:43474"/>
        <dbReference type="ChEBI" id="CHEBI:58043"/>
        <dbReference type="EC" id="3.1.3.5"/>
    </reaction>
</comment>
<dbReference type="eggNOG" id="COG0496">
    <property type="taxonomic scope" value="Bacteria"/>
</dbReference>
<dbReference type="Pfam" id="PF01975">
    <property type="entry name" value="SurE"/>
    <property type="match status" value="1"/>
</dbReference>
<dbReference type="Proteomes" id="UP000682005">
    <property type="component" value="Chromosome 1"/>
</dbReference>
<dbReference type="GO" id="GO:0008253">
    <property type="term" value="F:5'-nucleotidase activity"/>
    <property type="evidence" value="ECO:0007669"/>
    <property type="project" value="UniProtKB-UniRule"/>
</dbReference>
<dbReference type="GO" id="GO:0000166">
    <property type="term" value="F:nucleotide binding"/>
    <property type="evidence" value="ECO:0007669"/>
    <property type="project" value="UniProtKB-KW"/>
</dbReference>
<evidence type="ECO:0000313" key="8">
    <source>
        <dbReference type="EMBL" id="QUB87399.1"/>
    </source>
</evidence>
<keyword evidence="10" id="KW-1185">Reference proteome</keyword>
<dbReference type="PANTHER" id="PTHR30457">
    <property type="entry name" value="5'-NUCLEOTIDASE SURE"/>
    <property type="match status" value="1"/>
</dbReference>
<dbReference type="OrthoDB" id="9780815at2"/>
<dbReference type="EC" id="3.1.3.5" evidence="5"/>
<dbReference type="SUPFAM" id="SSF64167">
    <property type="entry name" value="SurE-like"/>
    <property type="match status" value="1"/>
</dbReference>
<name>A0A0K1NHD7_9BACT</name>
<evidence type="ECO:0000259" key="6">
    <source>
        <dbReference type="Pfam" id="PF01975"/>
    </source>
</evidence>
<accession>A0A0K1NHD7</accession>
<gene>
    <name evidence="5 8" type="primary">surE</name>
    <name evidence="7" type="ORF">ADJ77_00860</name>
    <name evidence="8" type="ORF">J5A51_08010</name>
</gene>
<dbReference type="STRING" id="1236517.ADJ77_00860"/>
<comment type="subcellular location">
    <subcellularLocation>
        <location evidence="5">Cytoplasm</location>
    </subcellularLocation>
</comment>
<sequence>MNSKKPLILISNDDGYHSNGIRTLVSFLSDFAEIVVCAPEAARSGFSCAFSVVDYLLLKKRHNIPDCEVWSCTGTPVDCVKLALDQILAGRKPDLILGGINHGDNSSVNNHYSGTMGIAYEGCMKYIPSIAFSSCDYNTAADLSYLRDYVRIIVRKVLDEGLPKGICLNVNFPKVEKFAGLKVCRMGFGSWIREVERCKHPRGFDYYWMTGHYRNDEPEATDNDQWALEHGYVSVTPTKIDVTDFEVLNKMKTWESL</sequence>
<dbReference type="InterPro" id="IPR002828">
    <property type="entry name" value="SurE-like_Pase/nucleotidase"/>
</dbReference>
<feature type="domain" description="Survival protein SurE-like phosphatase/nucleotidase" evidence="6">
    <location>
        <begin position="8"/>
        <end position="191"/>
    </location>
</feature>